<dbReference type="EMBL" id="JALJAT010000008">
    <property type="protein sequence ID" value="KAK4467674.1"/>
    <property type="molecule type" value="Genomic_DNA"/>
</dbReference>
<keyword evidence="1 2" id="KW-0344">Guanine-nucleotide releasing factor</keyword>
<evidence type="ECO:0000256" key="2">
    <source>
        <dbReference type="PROSITE-ProRule" id="PRU00168"/>
    </source>
</evidence>
<evidence type="ECO:0000259" key="5">
    <source>
        <dbReference type="PROSITE" id="PS50212"/>
    </source>
</evidence>
<organism evidence="6 7">
    <name type="scientific">Schistosoma mekongi</name>
    <name type="common">Parasitic worm</name>
    <dbReference type="NCBI Taxonomy" id="38744"/>
    <lineage>
        <taxon>Eukaryota</taxon>
        <taxon>Metazoa</taxon>
        <taxon>Spiralia</taxon>
        <taxon>Lophotrochozoa</taxon>
        <taxon>Platyhelminthes</taxon>
        <taxon>Trematoda</taxon>
        <taxon>Digenea</taxon>
        <taxon>Strigeidida</taxon>
        <taxon>Schistosomatoidea</taxon>
        <taxon>Schistosomatidae</taxon>
        <taxon>Schistosoma</taxon>
    </lineage>
</organism>
<keyword evidence="7" id="KW-1185">Reference proteome</keyword>
<dbReference type="PROSITE" id="PS50212">
    <property type="entry name" value="RASGEF_NTER"/>
    <property type="match status" value="1"/>
</dbReference>
<dbReference type="PANTHER" id="PTHR23113">
    <property type="entry name" value="GUANINE NUCLEOTIDE EXCHANGE FACTOR"/>
    <property type="match status" value="1"/>
</dbReference>
<feature type="region of interest" description="Disordered" evidence="3">
    <location>
        <begin position="160"/>
        <end position="185"/>
    </location>
</feature>
<dbReference type="GO" id="GO:0005886">
    <property type="term" value="C:plasma membrane"/>
    <property type="evidence" value="ECO:0007669"/>
    <property type="project" value="TreeGrafter"/>
</dbReference>
<comment type="caution">
    <text evidence="6">The sequence shown here is derived from an EMBL/GenBank/DDBJ whole genome shotgun (WGS) entry which is preliminary data.</text>
</comment>
<gene>
    <name evidence="6" type="ORF">MN116_008474</name>
</gene>
<dbReference type="PANTHER" id="PTHR23113:SF99">
    <property type="entry name" value="RASGEF DOMAIN-CONTAINING PROTEIN"/>
    <property type="match status" value="1"/>
</dbReference>
<dbReference type="Gene3D" id="1.20.870.10">
    <property type="entry name" value="Son of sevenless (SoS) protein Chain: S domain 1"/>
    <property type="match status" value="2"/>
</dbReference>
<dbReference type="PROSITE" id="PS50009">
    <property type="entry name" value="RASGEF_CAT"/>
    <property type="match status" value="1"/>
</dbReference>
<dbReference type="GO" id="GO:0007265">
    <property type="term" value="P:Ras protein signal transduction"/>
    <property type="evidence" value="ECO:0007669"/>
    <property type="project" value="TreeGrafter"/>
</dbReference>
<feature type="region of interest" description="Disordered" evidence="3">
    <location>
        <begin position="1224"/>
        <end position="1248"/>
    </location>
</feature>
<feature type="compositionally biased region" description="Low complexity" evidence="3">
    <location>
        <begin position="160"/>
        <end position="177"/>
    </location>
</feature>
<evidence type="ECO:0000256" key="3">
    <source>
        <dbReference type="SAM" id="MobiDB-lite"/>
    </source>
</evidence>
<reference evidence="6" key="2">
    <citation type="journal article" date="2023" name="Infect Dis Poverty">
        <title>Chromosome-scale genome of the human blood fluke Schistosoma mekongi and its implications for public health.</title>
        <authorList>
            <person name="Zhou M."/>
            <person name="Xu L."/>
            <person name="Xu D."/>
            <person name="Chen W."/>
            <person name="Khan J."/>
            <person name="Hu Y."/>
            <person name="Huang H."/>
            <person name="Wei H."/>
            <person name="Zhang Y."/>
            <person name="Chusongsang P."/>
            <person name="Tanasarnprasert K."/>
            <person name="Hu X."/>
            <person name="Limpanont Y."/>
            <person name="Lv Z."/>
        </authorList>
    </citation>
    <scope>NUCLEOTIDE SEQUENCE</scope>
    <source>
        <strain evidence="6">LV_2022a</strain>
    </source>
</reference>
<feature type="domain" description="N-terminal Ras-GEF" evidence="5">
    <location>
        <begin position="466"/>
        <end position="600"/>
    </location>
</feature>
<evidence type="ECO:0000259" key="4">
    <source>
        <dbReference type="PROSITE" id="PS50009"/>
    </source>
</evidence>
<evidence type="ECO:0000313" key="6">
    <source>
        <dbReference type="EMBL" id="KAK4467674.1"/>
    </source>
</evidence>
<evidence type="ECO:0000256" key="1">
    <source>
        <dbReference type="ARBA" id="ARBA00022658"/>
    </source>
</evidence>
<dbReference type="GO" id="GO:0005085">
    <property type="term" value="F:guanyl-nucleotide exchange factor activity"/>
    <property type="evidence" value="ECO:0007669"/>
    <property type="project" value="UniProtKB-KW"/>
</dbReference>
<proteinExistence type="predicted"/>
<dbReference type="InterPro" id="IPR019804">
    <property type="entry name" value="Ras_G-nucl-exch_fac_CS"/>
</dbReference>
<dbReference type="InterPro" id="IPR023578">
    <property type="entry name" value="Ras_GEF_dom_sf"/>
</dbReference>
<dbReference type="SMART" id="SM00229">
    <property type="entry name" value="RasGEFN"/>
    <property type="match status" value="1"/>
</dbReference>
<dbReference type="SUPFAM" id="SSF48366">
    <property type="entry name" value="Ras GEF"/>
    <property type="match status" value="2"/>
</dbReference>
<dbReference type="CDD" id="cd00155">
    <property type="entry name" value="RasGEF"/>
    <property type="match status" value="1"/>
</dbReference>
<dbReference type="Proteomes" id="UP001292079">
    <property type="component" value="Unassembled WGS sequence"/>
</dbReference>
<evidence type="ECO:0000313" key="7">
    <source>
        <dbReference type="Proteomes" id="UP001292079"/>
    </source>
</evidence>
<feature type="domain" description="Ras-GEF" evidence="4">
    <location>
        <begin position="1552"/>
        <end position="1784"/>
    </location>
</feature>
<dbReference type="SUPFAM" id="SSF50729">
    <property type="entry name" value="PH domain-like"/>
    <property type="match status" value="1"/>
</dbReference>
<dbReference type="Gene3D" id="2.30.29.30">
    <property type="entry name" value="Pleckstrin-homology domain (PH domain)/Phosphotyrosine-binding domain (PTB)"/>
    <property type="match status" value="1"/>
</dbReference>
<sequence>MHDEVSETENIRKNLAIERMIVDGCDLLLDVNQVFVRQGTLIQVMCDKLRSSRSRLGSFGSSYKERKEAVRQVFLFTNHLLITARTNNGKLRLVKNCGKISLVECTLVEDTTAELFNIDDEDQLNVTNEQKSQQDSVPHMTKSNIVQLLNPTALNVINNSESNTRSSVTTTSTSATTHELSQSQLHKRYTCPDSTLNRYTTVNKSNNNHIDPMYKSKSITNTIQQQQPQQSVISTTTISCLPSLTVQHRYSTSLCITTTNEQDIGNNALNNNNIPITSINNITNNMTTIPTTLTTITTNNISVLYNRNNSNVSYSPISLITPDINIMNSSTLSTQPTSPSFSMLHRFSSNMGFFNSFTTNTTTNNNSNNTYINDKTDYGNLDFRLIWEPKNGQPTSIWLVASTLQEKAAWCSDISQCIEQLHYGDILNSAQSDVSSVAMPQSIRSDPKLFKDDVDIKFSHTLNSCKVPQIRYATVSRLLDRLTDARFLSIDFLNTFLLTYRVFTTGLSVIWALNQVLTNPDVENSGNVSHSNQNQSFTYLHLETTEPYNSLHTSLSSELPLTTMIPIKRLSVLEETAHSITDDPSSSSINSISPIDDHLQMGNILNNISNELFTNLTLTTQSNSIINTEDSSLNSLKSTTINCIHDNNSIKLHRKFISYPLSTSKVNCSLFKLNEVMTTNSTMNYSMIIDRQHLSSSSSSSSSLLFNKQSNKHIMNKEFQSSTNIITSTSTIISTTLSTVLIPCSPVYSKLVNLRDDPPLKLSILSNLKNVDKKQNHCESNWKSVNSISPTLSSFTSTDLNESINTLKEHQRLAPLASCEVIPDESETSSKHDNQTTVLINTILPNNINQSIPGETDPINLTLHKVTGNHLDNRLDEYSQHLSIHQEKQPIKSKDGFITEVANEYDDGGKRYKHPLLVDMTRSEIAISVSCDNQSNEYFNCSQTSQIHSKQITENNVPMNPSHSNIQLATNNHFDLFNRQQHLKLTRSTLSIINTSNDSNNNNNRLLENYLNQSIGSSLLSTESNNDMMQSNRSFDKTVIDDNIQQHEHLQLESKNTTEENNTTNIELSKDNSMKSNSVFDTLTNVKQSIQNHYRQTTSMHHNSNENRIKSKKFDTSIHESRQIIRNVKGKEVDDSDEMKLSHEVVHSPTLSNNQQISDLMLKDRKNSLLPQHLSIGNCARGSVVSWSGVSDVSKPKRPSVFSCPEAEFESPRPNVVNPSLSELVSSKRTRPGAVVTSSRRSKRRSSNTAAAQAFAVATAGSANPLAAIGIMGLGPNLFRSGGYRFSAGTATAAAIQTGLRSGTSSHSGPSISGNTSSNSFSSAISTVLTNRSQSQNISSYVHPLSPGYSNTASPITIGTNGMKITSTVSTMTSSSIAPATTTVNTTPLRLNLNRNSIHTMMTSAGTTTITNSHNSASSNSSSNFHSYNITSPTLLQSSCINVGSSTAYCINQAKRNTMLTTASCLRVLNVVRHWITKFPDDFQSDPILKREMQTLLDTLVTCPHLMPNDQKVANQLLLQMISDQLVHDRIDLDSILTPKQIPSKKNFDQLSALDISEQLTFLDFQIFRSIRSEELLNQSWMKLDKEEKAKHVLLVCKRFNEVSRLVVSEIISRTDLNDRVMCIDKWVAIADICRCMQNYNGVLQICSALVNSSVYRLKRTWERVSKQTKQSIDRLQMLVASDGRFKSMREALHRCDPPCIPYLGMYLTDLSFIEEGALNITENNLVNFCKMRMIAHVIREVQQYHQTPYLITHRQEVTDYLLDPSRLLDEEQTYQASLTIEPRQSINRQSLSGFT</sequence>
<protein>
    <recommendedName>
        <fullName evidence="8">Ras-specific guanine nucleotide-releasing factor 1</fullName>
    </recommendedName>
</protein>
<dbReference type="Pfam" id="PF00618">
    <property type="entry name" value="RasGEF_N"/>
    <property type="match status" value="1"/>
</dbReference>
<dbReference type="InterPro" id="IPR011993">
    <property type="entry name" value="PH-like_dom_sf"/>
</dbReference>
<name>A0AAE1Z6F4_SCHME</name>
<reference evidence="6" key="1">
    <citation type="submission" date="2022-04" db="EMBL/GenBank/DDBJ databases">
        <authorList>
            <person name="Xu L."/>
            <person name="Lv Z."/>
        </authorList>
    </citation>
    <scope>NUCLEOTIDE SEQUENCE</scope>
    <source>
        <strain evidence="6">LV_2022a</strain>
    </source>
</reference>
<dbReference type="SMART" id="SM00147">
    <property type="entry name" value="RasGEF"/>
    <property type="match status" value="1"/>
</dbReference>
<dbReference type="PROSITE" id="PS00720">
    <property type="entry name" value="RASGEF"/>
    <property type="match status" value="1"/>
</dbReference>
<accession>A0AAE1Z6F4</accession>
<dbReference type="InterPro" id="IPR001895">
    <property type="entry name" value="RASGEF_cat_dom"/>
</dbReference>
<dbReference type="InterPro" id="IPR036964">
    <property type="entry name" value="RASGEF_cat_dom_sf"/>
</dbReference>
<dbReference type="InterPro" id="IPR008937">
    <property type="entry name" value="Ras-like_GEF"/>
</dbReference>
<evidence type="ECO:0008006" key="8">
    <source>
        <dbReference type="Google" id="ProtNLM"/>
    </source>
</evidence>
<dbReference type="Gene3D" id="1.10.840.10">
    <property type="entry name" value="Ras guanine-nucleotide exchange factors catalytic domain"/>
    <property type="match status" value="1"/>
</dbReference>
<dbReference type="InterPro" id="IPR000651">
    <property type="entry name" value="Ras-like_Gua-exchang_fac_N"/>
</dbReference>
<dbReference type="Pfam" id="PF00617">
    <property type="entry name" value="RasGEF"/>
    <property type="match status" value="1"/>
</dbReference>